<evidence type="ECO:0000256" key="1">
    <source>
        <dbReference type="ARBA" id="ARBA00012928"/>
    </source>
</evidence>
<name>A0A2Z4FL65_9DELT</name>
<dbReference type="OrthoDB" id="9800582at2"/>
<evidence type="ECO:0000256" key="2">
    <source>
        <dbReference type="ARBA" id="ARBA00022679"/>
    </source>
</evidence>
<dbReference type="InterPro" id="IPR050134">
    <property type="entry name" value="NAD-dep_sirtuin_deacylases"/>
</dbReference>
<dbReference type="EC" id="2.3.1.286" evidence="1"/>
<dbReference type="InterPro" id="IPR003000">
    <property type="entry name" value="Sirtuin"/>
</dbReference>
<proteinExistence type="predicted"/>
<keyword evidence="6" id="KW-1185">Reference proteome</keyword>
<sequence>MTTSKIATAARWIRDADHILVFCGSGLSAESGVPTFRGEDGLYNDSKLLEYAHVDALRDKPDEALTWFHKVVDMLEPLRPNAGHFALARICQSRPCTIVTQNVDRLLEQAIAQSPGSNPPAKVWHLHGSLYKAKCMDCDAPLKTMPEDLLGARCPKCGGRLRPDVVLFGEELPEAPYLQAQGAAHVADLVLLLGTSGIVNPAAMLPGLARSHGAKLIEINPNPTELSALAHLTLRGPTGELLPAIEKRIR</sequence>
<dbReference type="PANTHER" id="PTHR11085">
    <property type="entry name" value="NAD-DEPENDENT PROTEIN DEACYLASE SIRTUIN-5, MITOCHONDRIAL-RELATED"/>
    <property type="match status" value="1"/>
</dbReference>
<dbReference type="RefSeq" id="WP_111334650.1">
    <property type="nucleotide sequence ID" value="NZ_CP030032.1"/>
</dbReference>
<evidence type="ECO:0000313" key="5">
    <source>
        <dbReference type="EMBL" id="AWV89747.1"/>
    </source>
</evidence>
<reference evidence="5 6" key="1">
    <citation type="submission" date="2018-06" db="EMBL/GenBank/DDBJ databases">
        <title>Lujinxingia sediminis gen. nov. sp. nov., a new facultative anaerobic member of the class Deltaproteobacteria, and proposal of Lujinxingaceae fam. nov.</title>
        <authorList>
            <person name="Guo L.-Y."/>
            <person name="Li C.-M."/>
            <person name="Wang S."/>
            <person name="Du Z.-J."/>
        </authorList>
    </citation>
    <scope>NUCLEOTIDE SEQUENCE [LARGE SCALE GENOMIC DNA]</scope>
    <source>
        <strain evidence="5 6">FA350</strain>
    </source>
</reference>
<dbReference type="InterPro" id="IPR026591">
    <property type="entry name" value="Sirtuin_cat_small_dom_sf"/>
</dbReference>
<dbReference type="PROSITE" id="PS50305">
    <property type="entry name" value="SIRTUIN"/>
    <property type="match status" value="1"/>
</dbReference>
<dbReference type="PANTHER" id="PTHR11085:SF10">
    <property type="entry name" value="NAD-DEPENDENT PROTEIN DEACYLASE SIRTUIN-5, MITOCHONDRIAL-RELATED"/>
    <property type="match status" value="1"/>
</dbReference>
<dbReference type="Gene3D" id="3.30.1600.10">
    <property type="entry name" value="SIR2/SIRT2 'Small Domain"/>
    <property type="match status" value="1"/>
</dbReference>
<organism evidence="5 6">
    <name type="scientific">Bradymonas sediminis</name>
    <dbReference type="NCBI Taxonomy" id="1548548"/>
    <lineage>
        <taxon>Bacteria</taxon>
        <taxon>Deltaproteobacteria</taxon>
        <taxon>Bradymonadales</taxon>
        <taxon>Bradymonadaceae</taxon>
        <taxon>Bradymonas</taxon>
    </lineage>
</organism>
<dbReference type="InterPro" id="IPR029035">
    <property type="entry name" value="DHS-like_NAD/FAD-binding_dom"/>
</dbReference>
<dbReference type="SUPFAM" id="SSF52467">
    <property type="entry name" value="DHS-like NAD/FAD-binding domain"/>
    <property type="match status" value="1"/>
</dbReference>
<dbReference type="EMBL" id="CP030032">
    <property type="protein sequence ID" value="AWV89747.1"/>
    <property type="molecule type" value="Genomic_DNA"/>
</dbReference>
<dbReference type="AlphaFoldDB" id="A0A2Z4FL65"/>
<gene>
    <name evidence="5" type="ORF">DN745_10520</name>
</gene>
<dbReference type="KEGG" id="bsed:DN745_10520"/>
<evidence type="ECO:0000256" key="3">
    <source>
        <dbReference type="ARBA" id="ARBA00023027"/>
    </source>
</evidence>
<dbReference type="Gene3D" id="3.40.50.1220">
    <property type="entry name" value="TPP-binding domain"/>
    <property type="match status" value="1"/>
</dbReference>
<keyword evidence="2" id="KW-0808">Transferase</keyword>
<dbReference type="GO" id="GO:0017136">
    <property type="term" value="F:histone deacetylase activity, NAD-dependent"/>
    <property type="evidence" value="ECO:0007669"/>
    <property type="project" value="TreeGrafter"/>
</dbReference>
<evidence type="ECO:0000259" key="4">
    <source>
        <dbReference type="PROSITE" id="PS50305"/>
    </source>
</evidence>
<evidence type="ECO:0000313" key="6">
    <source>
        <dbReference type="Proteomes" id="UP000249799"/>
    </source>
</evidence>
<feature type="domain" description="Deacetylase sirtuin-type" evidence="4">
    <location>
        <begin position="1"/>
        <end position="250"/>
    </location>
</feature>
<dbReference type="GO" id="GO:0070403">
    <property type="term" value="F:NAD+ binding"/>
    <property type="evidence" value="ECO:0007669"/>
    <property type="project" value="InterPro"/>
</dbReference>
<keyword evidence="3" id="KW-0520">NAD</keyword>
<dbReference type="InterPro" id="IPR026590">
    <property type="entry name" value="Ssirtuin_cat_dom"/>
</dbReference>
<accession>A0A2Z4FL65</accession>
<dbReference type="Pfam" id="PF02146">
    <property type="entry name" value="SIR2"/>
    <property type="match status" value="1"/>
</dbReference>
<protein>
    <recommendedName>
        <fullName evidence="1">protein acetyllysine N-acetyltransferase</fullName>
        <ecNumber evidence="1">2.3.1.286</ecNumber>
    </recommendedName>
</protein>
<dbReference type="Proteomes" id="UP000249799">
    <property type="component" value="Chromosome"/>
</dbReference>